<evidence type="ECO:0000256" key="3">
    <source>
        <dbReference type="ARBA" id="ARBA00013208"/>
    </source>
</evidence>
<dbReference type="InterPro" id="IPR019757">
    <property type="entry name" value="Pept_S26A_signal_pept_1_Lys-AS"/>
</dbReference>
<name>A0ABW4N955_9SPHN</name>
<dbReference type="GO" id="GO:0009003">
    <property type="term" value="F:signal peptidase activity"/>
    <property type="evidence" value="ECO:0007669"/>
    <property type="project" value="UniProtKB-EC"/>
</dbReference>
<evidence type="ECO:0000256" key="5">
    <source>
        <dbReference type="ARBA" id="ARBA00022801"/>
    </source>
</evidence>
<comment type="subcellular location">
    <subcellularLocation>
        <location evidence="6">Membrane</location>
        <topology evidence="6">Single-pass type II membrane protein</topology>
    </subcellularLocation>
</comment>
<dbReference type="InterPro" id="IPR036286">
    <property type="entry name" value="LexA/Signal_pep-like_sf"/>
</dbReference>
<feature type="domain" description="Peptidase S26" evidence="8">
    <location>
        <begin position="27"/>
        <end position="256"/>
    </location>
</feature>
<sequence length="283" mass="31027">MRADMAEPTTAPAGTPPAPKPKSELRDTVGFLVKLAIVVFIFRSFFFSPFSIPSQSMLPRLLIGDYLFITKWNYGYSRHSFPWSLPLIPGRVFASTPARGDVVVFKAPPGNREDYIKRVIGLPGDTVQMVGGQLILNGKAVPKQRVADFVVPLSPNYPADTECPAEFQASAAGQPVCRYMQYRETLPNGKTYTVLDRGNFPEADNTAVYTVPAGHIFLMGDNRDASADSRFPASEGGAIGMVPLENVEGKALVTFWSTDGSASWVKPWTWVSAARWNRIGEGF</sequence>
<dbReference type="Proteomes" id="UP001597283">
    <property type="component" value="Unassembled WGS sequence"/>
</dbReference>
<keyword evidence="6" id="KW-0812">Transmembrane</keyword>
<dbReference type="InterPro" id="IPR019533">
    <property type="entry name" value="Peptidase_S26"/>
</dbReference>
<accession>A0ABW4N955</accession>
<evidence type="ECO:0000256" key="6">
    <source>
        <dbReference type="RuleBase" id="RU362042"/>
    </source>
</evidence>
<evidence type="ECO:0000313" key="10">
    <source>
        <dbReference type="Proteomes" id="UP001597283"/>
    </source>
</evidence>
<dbReference type="PROSITE" id="PS00760">
    <property type="entry name" value="SPASE_I_2"/>
    <property type="match status" value="1"/>
</dbReference>
<organism evidence="9 10">
    <name type="scientific">Sphingomonas floccifaciens</name>
    <dbReference type="NCBI Taxonomy" id="1844115"/>
    <lineage>
        <taxon>Bacteria</taxon>
        <taxon>Pseudomonadati</taxon>
        <taxon>Pseudomonadota</taxon>
        <taxon>Alphaproteobacteria</taxon>
        <taxon>Sphingomonadales</taxon>
        <taxon>Sphingomonadaceae</taxon>
        <taxon>Sphingomonas</taxon>
    </lineage>
</organism>
<dbReference type="Gene3D" id="2.10.109.10">
    <property type="entry name" value="Umud Fragment, subunit A"/>
    <property type="match status" value="1"/>
</dbReference>
<protein>
    <recommendedName>
        <fullName evidence="4 6">Signal peptidase I</fullName>
        <ecNumber evidence="3 6">3.4.21.89</ecNumber>
    </recommendedName>
</protein>
<feature type="transmembrane region" description="Helical" evidence="6">
    <location>
        <begin position="31"/>
        <end position="52"/>
    </location>
</feature>
<dbReference type="InterPro" id="IPR000223">
    <property type="entry name" value="Pept_S26A_signal_pept_1"/>
</dbReference>
<dbReference type="PANTHER" id="PTHR43390">
    <property type="entry name" value="SIGNAL PEPTIDASE I"/>
    <property type="match status" value="1"/>
</dbReference>
<proteinExistence type="inferred from homology"/>
<dbReference type="PRINTS" id="PR00727">
    <property type="entry name" value="LEADERPTASE"/>
</dbReference>
<evidence type="ECO:0000313" key="9">
    <source>
        <dbReference type="EMBL" id="MFD1786692.1"/>
    </source>
</evidence>
<feature type="region of interest" description="Disordered" evidence="7">
    <location>
        <begin position="1"/>
        <end position="23"/>
    </location>
</feature>
<dbReference type="SUPFAM" id="SSF51306">
    <property type="entry name" value="LexA/Signal peptidase"/>
    <property type="match status" value="1"/>
</dbReference>
<dbReference type="RefSeq" id="WP_380938907.1">
    <property type="nucleotide sequence ID" value="NZ_JBHUFC010000002.1"/>
</dbReference>
<keyword evidence="10" id="KW-1185">Reference proteome</keyword>
<reference evidence="10" key="1">
    <citation type="journal article" date="2019" name="Int. J. Syst. Evol. Microbiol.">
        <title>The Global Catalogue of Microorganisms (GCM) 10K type strain sequencing project: providing services to taxonomists for standard genome sequencing and annotation.</title>
        <authorList>
            <consortium name="The Broad Institute Genomics Platform"/>
            <consortium name="The Broad Institute Genome Sequencing Center for Infectious Disease"/>
            <person name="Wu L."/>
            <person name="Ma J."/>
        </authorList>
    </citation>
    <scope>NUCLEOTIDE SEQUENCE [LARGE SCALE GENOMIC DNA]</scope>
    <source>
        <strain evidence="10">Q85</strain>
    </source>
</reference>
<keyword evidence="6" id="KW-1133">Transmembrane helix</keyword>
<dbReference type="Pfam" id="PF10502">
    <property type="entry name" value="Peptidase_S26"/>
    <property type="match status" value="1"/>
</dbReference>
<dbReference type="EC" id="3.4.21.89" evidence="3 6"/>
<evidence type="ECO:0000256" key="2">
    <source>
        <dbReference type="ARBA" id="ARBA00009370"/>
    </source>
</evidence>
<keyword evidence="6" id="KW-0472">Membrane</keyword>
<comment type="catalytic activity">
    <reaction evidence="1 6">
        <text>Cleavage of hydrophobic, N-terminal signal or leader sequences from secreted and periplasmic proteins.</text>
        <dbReference type="EC" id="3.4.21.89"/>
    </reaction>
</comment>
<evidence type="ECO:0000256" key="1">
    <source>
        <dbReference type="ARBA" id="ARBA00000677"/>
    </source>
</evidence>
<comment type="similarity">
    <text evidence="2 6">Belongs to the peptidase S26 family.</text>
</comment>
<evidence type="ECO:0000256" key="4">
    <source>
        <dbReference type="ARBA" id="ARBA00019232"/>
    </source>
</evidence>
<dbReference type="PANTHER" id="PTHR43390:SF1">
    <property type="entry name" value="CHLOROPLAST PROCESSING PEPTIDASE"/>
    <property type="match status" value="1"/>
</dbReference>
<dbReference type="NCBIfam" id="TIGR02227">
    <property type="entry name" value="sigpep_I_bact"/>
    <property type="match status" value="1"/>
</dbReference>
<dbReference type="CDD" id="cd06530">
    <property type="entry name" value="S26_SPase_I"/>
    <property type="match status" value="1"/>
</dbReference>
<keyword evidence="5 6" id="KW-0378">Hydrolase</keyword>
<dbReference type="EMBL" id="JBHUFC010000002">
    <property type="protein sequence ID" value="MFD1786692.1"/>
    <property type="molecule type" value="Genomic_DNA"/>
</dbReference>
<gene>
    <name evidence="9" type="primary">lepB</name>
    <name evidence="9" type="ORF">ACFSC3_03805</name>
</gene>
<evidence type="ECO:0000256" key="7">
    <source>
        <dbReference type="SAM" id="MobiDB-lite"/>
    </source>
</evidence>
<comment type="caution">
    <text evidence="9">The sequence shown here is derived from an EMBL/GenBank/DDBJ whole genome shotgun (WGS) entry which is preliminary data.</text>
</comment>
<evidence type="ECO:0000259" key="8">
    <source>
        <dbReference type="Pfam" id="PF10502"/>
    </source>
</evidence>
<keyword evidence="6" id="KW-0645">Protease</keyword>